<protein>
    <submittedName>
        <fullName evidence="1">Uncharacterized protein</fullName>
    </submittedName>
</protein>
<keyword evidence="2" id="KW-1185">Reference proteome</keyword>
<comment type="caution">
    <text evidence="1">The sequence shown here is derived from an EMBL/GenBank/DDBJ whole genome shotgun (WGS) entry which is preliminary data.</text>
</comment>
<name>A0A8J7WND6_9ACTN</name>
<dbReference type="AlphaFoldDB" id="A0A8J7WND6"/>
<dbReference type="RefSeq" id="WP_211465464.1">
    <property type="nucleotide sequence ID" value="NZ_JAGSXH010000013.1"/>
</dbReference>
<evidence type="ECO:0000313" key="2">
    <source>
        <dbReference type="Proteomes" id="UP000677913"/>
    </source>
</evidence>
<accession>A0A8J7WND6</accession>
<reference evidence="1" key="1">
    <citation type="submission" date="2021-04" db="EMBL/GenBank/DDBJ databases">
        <title>Genome based classification of Actinospica acidithermotolerans sp. nov., an actinobacterium isolated from an Indonesian hot spring.</title>
        <authorList>
            <person name="Kusuma A.B."/>
            <person name="Putra K.E."/>
            <person name="Nafisah S."/>
            <person name="Loh J."/>
            <person name="Nouioui I."/>
            <person name="Goodfellow M."/>
        </authorList>
    </citation>
    <scope>NUCLEOTIDE SEQUENCE</scope>
    <source>
        <strain evidence="1">DSM 45618</strain>
    </source>
</reference>
<sequence>MSSRDVRSLLISNFEGILERHGVRRAYSHACALELIAALTGQGISLVRPAHLHDPVADWRRRPEPGDQETGASRARAALYGIGICQVCRTGQPVTDAGAISEHDFTDEHGNTLTCLGSDADPAPFARTLTGRRHDTDP</sequence>
<evidence type="ECO:0000313" key="1">
    <source>
        <dbReference type="EMBL" id="MBS2962614.1"/>
    </source>
</evidence>
<dbReference type="EMBL" id="JAGSXH010000013">
    <property type="protein sequence ID" value="MBS2962614.1"/>
    <property type="molecule type" value="Genomic_DNA"/>
</dbReference>
<organism evidence="1 2">
    <name type="scientific">Actinocrinis puniceicyclus</name>
    <dbReference type="NCBI Taxonomy" id="977794"/>
    <lineage>
        <taxon>Bacteria</taxon>
        <taxon>Bacillati</taxon>
        <taxon>Actinomycetota</taxon>
        <taxon>Actinomycetes</taxon>
        <taxon>Catenulisporales</taxon>
        <taxon>Actinospicaceae</taxon>
        <taxon>Actinocrinis</taxon>
    </lineage>
</organism>
<dbReference type="Proteomes" id="UP000677913">
    <property type="component" value="Unassembled WGS sequence"/>
</dbReference>
<gene>
    <name evidence="1" type="ORF">KGA66_06115</name>
</gene>
<proteinExistence type="predicted"/>